<keyword evidence="4" id="KW-1185">Reference proteome</keyword>
<evidence type="ECO:0000313" key="4">
    <source>
        <dbReference type="Proteomes" id="UP000187941"/>
    </source>
</evidence>
<gene>
    <name evidence="3" type="ORF">AWR27_08495</name>
</gene>
<dbReference type="KEGG" id="smon:AWR27_08495"/>
<protein>
    <submittedName>
        <fullName evidence="3">Uncharacterized protein</fullName>
    </submittedName>
</protein>
<dbReference type="OrthoDB" id="960873at2"/>
<feature type="chain" id="PRO_5012636889" evidence="2">
    <location>
        <begin position="20"/>
        <end position="97"/>
    </location>
</feature>
<keyword evidence="2" id="KW-0732">Signal</keyword>
<feature type="signal peptide" evidence="2">
    <location>
        <begin position="1"/>
        <end position="19"/>
    </location>
</feature>
<sequence length="97" mass="10079">MRLFLIGLLLSSCITVCYAQTDSVRRAVPSGASPAKQVLIPGVDAPVSAPGTLMQSSPQPNVLPPSDTKRKTNPPADPRAFGVGIPIGKGKARKDSL</sequence>
<feature type="region of interest" description="Disordered" evidence="1">
    <location>
        <begin position="49"/>
        <end position="97"/>
    </location>
</feature>
<evidence type="ECO:0000313" key="3">
    <source>
        <dbReference type="EMBL" id="AQG79353.1"/>
    </source>
</evidence>
<evidence type="ECO:0000256" key="1">
    <source>
        <dbReference type="SAM" id="MobiDB-lite"/>
    </source>
</evidence>
<reference evidence="3 4" key="1">
    <citation type="submission" date="2016-01" db="EMBL/GenBank/DDBJ databases">
        <authorList>
            <person name="Oliw E.H."/>
        </authorList>
    </citation>
    <scope>NUCLEOTIDE SEQUENCE [LARGE SCALE GENOMIC DNA]</scope>
    <source>
        <strain evidence="3 4">DY10</strain>
    </source>
</reference>
<dbReference type="Proteomes" id="UP000187941">
    <property type="component" value="Chromosome"/>
</dbReference>
<proteinExistence type="predicted"/>
<evidence type="ECO:0000256" key="2">
    <source>
        <dbReference type="SAM" id="SignalP"/>
    </source>
</evidence>
<organism evidence="3 4">
    <name type="scientific">Spirosoma montaniterrae</name>
    <dbReference type="NCBI Taxonomy" id="1178516"/>
    <lineage>
        <taxon>Bacteria</taxon>
        <taxon>Pseudomonadati</taxon>
        <taxon>Bacteroidota</taxon>
        <taxon>Cytophagia</taxon>
        <taxon>Cytophagales</taxon>
        <taxon>Cytophagaceae</taxon>
        <taxon>Spirosoma</taxon>
    </lineage>
</organism>
<dbReference type="RefSeq" id="WP_077130789.1">
    <property type="nucleotide sequence ID" value="NZ_CP014263.1"/>
</dbReference>
<name>A0A1P9WVG8_9BACT</name>
<dbReference type="EMBL" id="CP014263">
    <property type="protein sequence ID" value="AQG79353.1"/>
    <property type="molecule type" value="Genomic_DNA"/>
</dbReference>
<accession>A0A1P9WVG8</accession>
<dbReference type="AlphaFoldDB" id="A0A1P9WVG8"/>